<comment type="caution">
    <text evidence="1">The sequence shown here is derived from an EMBL/GenBank/DDBJ whole genome shotgun (WGS) entry which is preliminary data.</text>
</comment>
<dbReference type="AlphaFoldDB" id="A0A438G3Z2"/>
<proteinExistence type="predicted"/>
<organism evidence="1 2">
    <name type="scientific">Vitis vinifera</name>
    <name type="common">Grape</name>
    <dbReference type="NCBI Taxonomy" id="29760"/>
    <lineage>
        <taxon>Eukaryota</taxon>
        <taxon>Viridiplantae</taxon>
        <taxon>Streptophyta</taxon>
        <taxon>Embryophyta</taxon>
        <taxon>Tracheophyta</taxon>
        <taxon>Spermatophyta</taxon>
        <taxon>Magnoliopsida</taxon>
        <taxon>eudicotyledons</taxon>
        <taxon>Gunneridae</taxon>
        <taxon>Pentapetalae</taxon>
        <taxon>rosids</taxon>
        <taxon>Vitales</taxon>
        <taxon>Vitaceae</taxon>
        <taxon>Viteae</taxon>
        <taxon>Vitis</taxon>
    </lineage>
</organism>
<gene>
    <name evidence="1" type="ORF">CK203_063647</name>
</gene>
<name>A0A438G3Z2_VITVI</name>
<sequence length="46" mass="5222">MTIQLGYVKFHNDGKTRLSKERDSLAMTAKKMGRDLAKVGFHLSQL</sequence>
<accession>A0A438G3Z2</accession>
<protein>
    <submittedName>
        <fullName evidence="1">Uncharacterized protein</fullName>
    </submittedName>
</protein>
<dbReference type="EMBL" id="QGNW01000614">
    <property type="protein sequence ID" value="RVW66922.1"/>
    <property type="molecule type" value="Genomic_DNA"/>
</dbReference>
<evidence type="ECO:0000313" key="2">
    <source>
        <dbReference type="Proteomes" id="UP000288805"/>
    </source>
</evidence>
<dbReference type="Proteomes" id="UP000288805">
    <property type="component" value="Unassembled WGS sequence"/>
</dbReference>
<reference evidence="1 2" key="1">
    <citation type="journal article" date="2018" name="PLoS Genet.">
        <title>Population sequencing reveals clonal diversity and ancestral inbreeding in the grapevine cultivar Chardonnay.</title>
        <authorList>
            <person name="Roach M.J."/>
            <person name="Johnson D.L."/>
            <person name="Bohlmann J."/>
            <person name="van Vuuren H.J."/>
            <person name="Jones S.J."/>
            <person name="Pretorius I.S."/>
            <person name="Schmidt S.A."/>
            <person name="Borneman A.R."/>
        </authorList>
    </citation>
    <scope>NUCLEOTIDE SEQUENCE [LARGE SCALE GENOMIC DNA]</scope>
    <source>
        <strain evidence="2">cv. Chardonnay</strain>
        <tissue evidence="1">Leaf</tissue>
    </source>
</reference>
<evidence type="ECO:0000313" key="1">
    <source>
        <dbReference type="EMBL" id="RVW66922.1"/>
    </source>
</evidence>